<dbReference type="InterPro" id="IPR036397">
    <property type="entry name" value="RNaseH_sf"/>
</dbReference>
<evidence type="ECO:0000259" key="1">
    <source>
        <dbReference type="PROSITE" id="PS50879"/>
    </source>
</evidence>
<proteinExistence type="predicted"/>
<evidence type="ECO:0000313" key="2">
    <source>
        <dbReference type="EMBL" id="CAA9289940.1"/>
    </source>
</evidence>
<accession>A0A6J4JXE0</accession>
<dbReference type="InterPro" id="IPR002156">
    <property type="entry name" value="RNaseH_domain"/>
</dbReference>
<dbReference type="PANTHER" id="PTHR48475">
    <property type="entry name" value="RIBONUCLEASE H"/>
    <property type="match status" value="1"/>
</dbReference>
<organism evidence="2">
    <name type="scientific">uncultured Chloroflexia bacterium</name>
    <dbReference type="NCBI Taxonomy" id="1672391"/>
    <lineage>
        <taxon>Bacteria</taxon>
        <taxon>Bacillati</taxon>
        <taxon>Chloroflexota</taxon>
        <taxon>Chloroflexia</taxon>
        <taxon>environmental samples</taxon>
    </lineage>
</organism>
<dbReference type="GO" id="GO:0003676">
    <property type="term" value="F:nucleic acid binding"/>
    <property type="evidence" value="ECO:0007669"/>
    <property type="project" value="InterPro"/>
</dbReference>
<gene>
    <name evidence="2" type="ORF">AVDCRST_MAG26-4015</name>
</gene>
<dbReference type="EMBL" id="CADCTK010000937">
    <property type="protein sequence ID" value="CAA9289940.1"/>
    <property type="molecule type" value="Genomic_DNA"/>
</dbReference>
<reference evidence="2" key="1">
    <citation type="submission" date="2020-02" db="EMBL/GenBank/DDBJ databases">
        <authorList>
            <person name="Meier V. D."/>
        </authorList>
    </citation>
    <scope>NUCLEOTIDE SEQUENCE</scope>
    <source>
        <strain evidence="2">AVDCRST_MAG26</strain>
    </source>
</reference>
<sequence length="174" mass="19416">MDKVTLSRAERLRCPCCGETFTLSDALPVVAPPSEPERPARQGGATLPVTLVFDGGSIGNPGRGYGSYRLTVRGKDEPPQRLEFGDNYTNNEAEYDTLLGALEAILRRAKDPRRVELEIRGDSQLVINQINGVWKVKEPRMQARKERVLQLLQQLGKWTATWHPRAKSVKALGH</sequence>
<dbReference type="InterPro" id="IPR012337">
    <property type="entry name" value="RNaseH-like_sf"/>
</dbReference>
<dbReference type="Gene3D" id="3.30.420.10">
    <property type="entry name" value="Ribonuclease H-like superfamily/Ribonuclease H"/>
    <property type="match status" value="1"/>
</dbReference>
<dbReference type="SUPFAM" id="SSF53098">
    <property type="entry name" value="Ribonuclease H-like"/>
    <property type="match status" value="1"/>
</dbReference>
<dbReference type="CDD" id="cd09279">
    <property type="entry name" value="RNase_HI_like"/>
    <property type="match status" value="1"/>
</dbReference>
<dbReference type="AlphaFoldDB" id="A0A6J4JXE0"/>
<dbReference type="PROSITE" id="PS50879">
    <property type="entry name" value="RNASE_H_1"/>
    <property type="match status" value="1"/>
</dbReference>
<name>A0A6J4JXE0_9CHLR</name>
<dbReference type="Pfam" id="PF13456">
    <property type="entry name" value="RVT_3"/>
    <property type="match status" value="1"/>
</dbReference>
<protein>
    <recommendedName>
        <fullName evidence="1">RNase H type-1 domain-containing protein</fullName>
    </recommendedName>
</protein>
<dbReference type="PANTHER" id="PTHR48475:SF1">
    <property type="entry name" value="RNASE H TYPE-1 DOMAIN-CONTAINING PROTEIN"/>
    <property type="match status" value="1"/>
</dbReference>
<dbReference type="GO" id="GO:0004523">
    <property type="term" value="F:RNA-DNA hybrid ribonuclease activity"/>
    <property type="evidence" value="ECO:0007669"/>
    <property type="project" value="InterPro"/>
</dbReference>
<feature type="domain" description="RNase H type-1" evidence="1">
    <location>
        <begin position="45"/>
        <end position="174"/>
    </location>
</feature>